<gene>
    <name evidence="2" type="ORF">ICT70_09025</name>
</gene>
<protein>
    <submittedName>
        <fullName evidence="2">Diguanylate cyclase</fullName>
    </submittedName>
</protein>
<sequence>MPTSAIIFAVEENRRQLLAQRINDLQLFDQLYFSGTAEELKRLVKNTAADLICCELDVSEDTLPPWADLVRKGFCRVLCFTDKQSRIRLRLPTGSGYVDSQIDPSSLKEVIRSQLDAPLESPPPPATGINEQVAAEQKVYSRFYFDTFLGKELSRSQLTGRPVSLLLLEPQLTQRHQKDQQLLEPFLVRVTLAIKNQIRSSDLLCRYQRQRLAILLPETPSERAADLLERILIGLRNSFPEQRIPWTSVIVCPTPTDPENPYSLMQQAITQLERSQPRF</sequence>
<reference evidence="2" key="1">
    <citation type="submission" date="2020-09" db="EMBL/GenBank/DDBJ databases">
        <title>Pelobacter alkaliphilus sp. nov., a novel anaerobic arsenate-reducing bacterium from terrestrial mud volcano.</title>
        <authorList>
            <person name="Khomyakova M.A."/>
            <person name="Merkel A.Y."/>
            <person name="Slobodkin A.I."/>
        </authorList>
    </citation>
    <scope>NUCLEOTIDE SEQUENCE</scope>
    <source>
        <strain evidence="2">M08fum</strain>
    </source>
</reference>
<organism evidence="2 3">
    <name type="scientific">Pelovirga terrestris</name>
    <dbReference type="NCBI Taxonomy" id="2771352"/>
    <lineage>
        <taxon>Bacteria</taxon>
        <taxon>Pseudomonadati</taxon>
        <taxon>Thermodesulfobacteriota</taxon>
        <taxon>Desulfuromonadia</taxon>
        <taxon>Geobacterales</taxon>
        <taxon>Geobacteraceae</taxon>
        <taxon>Pelovirga</taxon>
    </lineage>
</organism>
<dbReference type="InterPro" id="IPR043128">
    <property type="entry name" value="Rev_trsase/Diguanyl_cyclase"/>
</dbReference>
<dbReference type="InterPro" id="IPR029787">
    <property type="entry name" value="Nucleotide_cyclase"/>
</dbReference>
<feature type="domain" description="GGDEF" evidence="1">
    <location>
        <begin position="161"/>
        <end position="279"/>
    </location>
</feature>
<dbReference type="EMBL" id="JACWUN010000009">
    <property type="protein sequence ID" value="MBD1400811.1"/>
    <property type="molecule type" value="Genomic_DNA"/>
</dbReference>
<keyword evidence="3" id="KW-1185">Reference proteome</keyword>
<evidence type="ECO:0000313" key="2">
    <source>
        <dbReference type="EMBL" id="MBD1400811.1"/>
    </source>
</evidence>
<dbReference type="PROSITE" id="PS50887">
    <property type="entry name" value="GGDEF"/>
    <property type="match status" value="1"/>
</dbReference>
<proteinExistence type="predicted"/>
<dbReference type="RefSeq" id="WP_191155751.1">
    <property type="nucleotide sequence ID" value="NZ_JACWUN010000009.1"/>
</dbReference>
<dbReference type="AlphaFoldDB" id="A0A8J6QQ20"/>
<comment type="caution">
    <text evidence="2">The sequence shown here is derived from an EMBL/GenBank/DDBJ whole genome shotgun (WGS) entry which is preliminary data.</text>
</comment>
<dbReference type="Gene3D" id="3.30.70.270">
    <property type="match status" value="1"/>
</dbReference>
<accession>A0A8J6QQ20</accession>
<dbReference type="Pfam" id="PF00990">
    <property type="entry name" value="GGDEF"/>
    <property type="match status" value="1"/>
</dbReference>
<dbReference type="InterPro" id="IPR000160">
    <property type="entry name" value="GGDEF_dom"/>
</dbReference>
<dbReference type="Proteomes" id="UP000632828">
    <property type="component" value="Unassembled WGS sequence"/>
</dbReference>
<evidence type="ECO:0000313" key="3">
    <source>
        <dbReference type="Proteomes" id="UP000632828"/>
    </source>
</evidence>
<dbReference type="SMART" id="SM00267">
    <property type="entry name" value="GGDEF"/>
    <property type="match status" value="1"/>
</dbReference>
<dbReference type="SUPFAM" id="SSF55073">
    <property type="entry name" value="Nucleotide cyclase"/>
    <property type="match status" value="1"/>
</dbReference>
<evidence type="ECO:0000259" key="1">
    <source>
        <dbReference type="PROSITE" id="PS50887"/>
    </source>
</evidence>
<name>A0A8J6QQ20_9BACT</name>